<keyword evidence="2" id="KW-1185">Reference proteome</keyword>
<organism evidence="1 2">
    <name type="scientific">Entomophthora muscae</name>
    <dbReference type="NCBI Taxonomy" id="34485"/>
    <lineage>
        <taxon>Eukaryota</taxon>
        <taxon>Fungi</taxon>
        <taxon>Fungi incertae sedis</taxon>
        <taxon>Zoopagomycota</taxon>
        <taxon>Entomophthoromycotina</taxon>
        <taxon>Entomophthoromycetes</taxon>
        <taxon>Entomophthorales</taxon>
        <taxon>Entomophthoraceae</taxon>
        <taxon>Entomophthora</taxon>
    </lineage>
</organism>
<dbReference type="EMBL" id="QTSX02006315">
    <property type="protein sequence ID" value="KAJ9055814.1"/>
    <property type="molecule type" value="Genomic_DNA"/>
</dbReference>
<sequence length="87" mass="9193">PVISWGGPQVATVYLQSLVRPLLPACSLPAVQTVCGSPCQPAFYPSNPHMLAPACHPATAYLPSLTSQLYPTQLWSSTLLPGQPLPP</sequence>
<reference evidence="1" key="1">
    <citation type="submission" date="2022-04" db="EMBL/GenBank/DDBJ databases">
        <title>Genome of the entomopathogenic fungus Entomophthora muscae.</title>
        <authorList>
            <person name="Elya C."/>
            <person name="Lovett B.R."/>
            <person name="Lee E."/>
            <person name="Macias A.M."/>
            <person name="Hajek A.E."/>
            <person name="De Bivort B.L."/>
            <person name="Kasson M.T."/>
            <person name="De Fine Licht H.H."/>
            <person name="Stajich J.E."/>
        </authorList>
    </citation>
    <scope>NUCLEOTIDE SEQUENCE</scope>
    <source>
        <strain evidence="1">Berkeley</strain>
    </source>
</reference>
<comment type="caution">
    <text evidence="1">The sequence shown here is derived from an EMBL/GenBank/DDBJ whole genome shotgun (WGS) entry which is preliminary data.</text>
</comment>
<protein>
    <submittedName>
        <fullName evidence="1">Uncharacterized protein</fullName>
    </submittedName>
</protein>
<feature type="non-terminal residue" evidence="1">
    <location>
        <position position="1"/>
    </location>
</feature>
<accession>A0ACC2S0K0</accession>
<gene>
    <name evidence="1" type="ORF">DSO57_1039332</name>
</gene>
<evidence type="ECO:0000313" key="2">
    <source>
        <dbReference type="Proteomes" id="UP001165960"/>
    </source>
</evidence>
<name>A0ACC2S0K0_9FUNG</name>
<evidence type="ECO:0000313" key="1">
    <source>
        <dbReference type="EMBL" id="KAJ9055814.1"/>
    </source>
</evidence>
<proteinExistence type="predicted"/>
<dbReference type="Proteomes" id="UP001165960">
    <property type="component" value="Unassembled WGS sequence"/>
</dbReference>